<feature type="compositionally biased region" description="Basic and acidic residues" evidence="1">
    <location>
        <begin position="487"/>
        <end position="508"/>
    </location>
</feature>
<proteinExistence type="predicted"/>
<feature type="compositionally biased region" description="Acidic residues" evidence="1">
    <location>
        <begin position="522"/>
        <end position="532"/>
    </location>
</feature>
<feature type="compositionally biased region" description="Basic and acidic residues" evidence="1">
    <location>
        <begin position="461"/>
        <end position="475"/>
    </location>
</feature>
<organism evidence="2 3">
    <name type="scientific">Alectoria fallacina</name>
    <dbReference type="NCBI Taxonomy" id="1903189"/>
    <lineage>
        <taxon>Eukaryota</taxon>
        <taxon>Fungi</taxon>
        <taxon>Dikarya</taxon>
        <taxon>Ascomycota</taxon>
        <taxon>Pezizomycotina</taxon>
        <taxon>Lecanoromycetes</taxon>
        <taxon>OSLEUM clade</taxon>
        <taxon>Lecanoromycetidae</taxon>
        <taxon>Lecanorales</taxon>
        <taxon>Lecanorineae</taxon>
        <taxon>Parmeliaceae</taxon>
        <taxon>Alectoria</taxon>
    </lineage>
</organism>
<feature type="compositionally biased region" description="Basic and acidic residues" evidence="1">
    <location>
        <begin position="117"/>
        <end position="130"/>
    </location>
</feature>
<evidence type="ECO:0000313" key="3">
    <source>
        <dbReference type="Proteomes" id="UP000664203"/>
    </source>
</evidence>
<comment type="caution">
    <text evidence="2">The sequence shown here is derived from an EMBL/GenBank/DDBJ whole genome shotgun (WGS) entry which is preliminary data.</text>
</comment>
<feature type="compositionally biased region" description="Low complexity" evidence="1">
    <location>
        <begin position="512"/>
        <end position="521"/>
    </location>
</feature>
<feature type="region of interest" description="Disordered" evidence="1">
    <location>
        <begin position="117"/>
        <end position="138"/>
    </location>
</feature>
<evidence type="ECO:0000313" key="2">
    <source>
        <dbReference type="EMBL" id="CAF9921598.1"/>
    </source>
</evidence>
<dbReference type="AlphaFoldDB" id="A0A8H3FGN8"/>
<name>A0A8H3FGN8_9LECA</name>
<protein>
    <submittedName>
        <fullName evidence="2">Uncharacterized protein</fullName>
    </submittedName>
</protein>
<dbReference type="EMBL" id="CAJPDR010000147">
    <property type="protein sequence ID" value="CAF9921598.1"/>
    <property type="molecule type" value="Genomic_DNA"/>
</dbReference>
<sequence>MSGRYNSIEDQERCFNLVEQDGMRETHSRIQERGRLAPRYAFHEDEDLRARRQGHHPLEPLERIDRDGYPLRERELDGLNLAALRRHRYHHFNLSLEDAVDDGTLFNNGPNDSFRLRGIRDHRGSSDRPNMRAPRFNDGLVDEVGLGRRNPDLRGGLREERDISQGYFAEPCECMRRDISRGYFTEPWDRMRRGMERHHDRFHEITSEIRRPRRVFEGERLHDGATYRPQIRVQDVLQCELLNDGMEDLRTGRRGLRPGEVDPLDTIQKRRNELDEEESELERRRGCCPHELEEHFRCRFEGNLEDALEHVFADDFGREDYAYERPGRGLEGTRGHVSRATRFPPPCEHPPEYDHFDGDFRAVHRGRCAHPFPNREDGFRPLQREDGRPNVVGNRNTTRGPNPPAGPVHDLVTPQRLTSGIQAKAAATNPSPATPSLAADPAENAVRERPQGQFPTQGTIDETKKLKDHARISLKERKKVANAPRPGARDTSVDIGHISRAEIGRNNDSESSDSGADTPDGSSDDSDGEDLLEPMAKTLSIV</sequence>
<feature type="region of interest" description="Disordered" evidence="1">
    <location>
        <begin position="327"/>
        <end position="350"/>
    </location>
</feature>
<evidence type="ECO:0000256" key="1">
    <source>
        <dbReference type="SAM" id="MobiDB-lite"/>
    </source>
</evidence>
<feature type="region of interest" description="Disordered" evidence="1">
    <location>
        <begin position="374"/>
        <end position="542"/>
    </location>
</feature>
<gene>
    <name evidence="2" type="ORF">ALECFALPRED_001836</name>
</gene>
<feature type="compositionally biased region" description="Low complexity" evidence="1">
    <location>
        <begin position="423"/>
        <end position="439"/>
    </location>
</feature>
<reference evidence="2" key="1">
    <citation type="submission" date="2021-03" db="EMBL/GenBank/DDBJ databases">
        <authorList>
            <person name="Tagirdzhanova G."/>
        </authorList>
    </citation>
    <scope>NUCLEOTIDE SEQUENCE</scope>
</reference>
<keyword evidence="3" id="KW-1185">Reference proteome</keyword>
<feature type="compositionally biased region" description="Basic and acidic residues" evidence="1">
    <location>
        <begin position="374"/>
        <end position="388"/>
    </location>
</feature>
<dbReference type="Proteomes" id="UP000664203">
    <property type="component" value="Unassembled WGS sequence"/>
</dbReference>
<accession>A0A8H3FGN8</accession>
<dbReference type="OrthoDB" id="10420048at2759"/>